<dbReference type="GO" id="GO:0003700">
    <property type="term" value="F:DNA-binding transcription factor activity"/>
    <property type="evidence" value="ECO:0007669"/>
    <property type="project" value="TreeGrafter"/>
</dbReference>
<dbReference type="RefSeq" id="WP_048929883.1">
    <property type="nucleotide sequence ID" value="NZ_KQ235877.1"/>
</dbReference>
<evidence type="ECO:0000256" key="3">
    <source>
        <dbReference type="ARBA" id="ARBA00023163"/>
    </source>
</evidence>
<dbReference type="InterPro" id="IPR000843">
    <property type="entry name" value="HTH_LacI"/>
</dbReference>
<reference evidence="5 6" key="1">
    <citation type="submission" date="2011-04" db="EMBL/GenBank/DDBJ databases">
        <title>The Genome Sequence of Clostridium citroniae WAL-19142.</title>
        <authorList>
            <consortium name="The Broad Institute Genome Sequencing Platform"/>
            <person name="Earl A."/>
            <person name="Ward D."/>
            <person name="Feldgarden M."/>
            <person name="Gevers D."/>
            <person name="Warren Y.A."/>
            <person name="Tyrrell K.L."/>
            <person name="Citron D.M."/>
            <person name="Goldstein E.J."/>
            <person name="Daigneault M."/>
            <person name="Allen-Vercoe E."/>
            <person name="Young S.K."/>
            <person name="Zeng Q."/>
            <person name="Gargeya S."/>
            <person name="Fitzgerald M."/>
            <person name="Haas B."/>
            <person name="Abouelleil A."/>
            <person name="Alvarado L."/>
            <person name="Arachchi H.M."/>
            <person name="Berlin A."/>
            <person name="Brown A."/>
            <person name="Chapman S.B."/>
            <person name="Chen Z."/>
            <person name="Dunbar C."/>
            <person name="Freedman E."/>
            <person name="Gearin G."/>
            <person name="Gellesch M."/>
            <person name="Goldberg J."/>
            <person name="Griggs A."/>
            <person name="Gujja S."/>
            <person name="Heilman E.R."/>
            <person name="Heiman D."/>
            <person name="Howarth C."/>
            <person name="Larson L."/>
            <person name="Lui A."/>
            <person name="MacDonald P.J."/>
            <person name="Mehta T."/>
            <person name="Montmayeur A."/>
            <person name="Murphy C."/>
            <person name="Neiman D."/>
            <person name="Pearson M."/>
            <person name="Priest M."/>
            <person name="Roberts A."/>
            <person name="Saif S."/>
            <person name="Shea T."/>
            <person name="Shenoy N."/>
            <person name="Sisk P."/>
            <person name="Stolte C."/>
            <person name="Sykes S."/>
            <person name="White J."/>
            <person name="Yandava C."/>
            <person name="Wortman J."/>
            <person name="Nusbaum C."/>
            <person name="Birren B."/>
        </authorList>
    </citation>
    <scope>NUCLEOTIDE SEQUENCE [LARGE SCALE GENOMIC DNA]</scope>
    <source>
        <strain evidence="5 6">WAL-19142</strain>
    </source>
</reference>
<keyword evidence="3" id="KW-0804">Transcription</keyword>
<dbReference type="PATRIC" id="fig|742734.4.peg.2536"/>
<gene>
    <name evidence="5" type="ORF">HMPREF9470_02358</name>
</gene>
<dbReference type="PROSITE" id="PS50932">
    <property type="entry name" value="HTH_LACI_2"/>
    <property type="match status" value="1"/>
</dbReference>
<keyword evidence="2" id="KW-0238">DNA-binding</keyword>
<dbReference type="EMBL" id="ADLK01000019">
    <property type="protein sequence ID" value="KMW20343.1"/>
    <property type="molecule type" value="Genomic_DNA"/>
</dbReference>
<proteinExistence type="predicted"/>
<dbReference type="GO" id="GO:0000976">
    <property type="term" value="F:transcription cis-regulatory region binding"/>
    <property type="evidence" value="ECO:0007669"/>
    <property type="project" value="TreeGrafter"/>
</dbReference>
<dbReference type="SUPFAM" id="SSF47413">
    <property type="entry name" value="lambda repressor-like DNA-binding domains"/>
    <property type="match status" value="1"/>
</dbReference>
<evidence type="ECO:0000256" key="1">
    <source>
        <dbReference type="ARBA" id="ARBA00023015"/>
    </source>
</evidence>
<organism evidence="5 6">
    <name type="scientific">[Clostridium] citroniae WAL-19142</name>
    <dbReference type="NCBI Taxonomy" id="742734"/>
    <lineage>
        <taxon>Bacteria</taxon>
        <taxon>Bacillati</taxon>
        <taxon>Bacillota</taxon>
        <taxon>Clostridia</taxon>
        <taxon>Lachnospirales</taxon>
        <taxon>Lachnospiraceae</taxon>
        <taxon>Enterocloster</taxon>
    </lineage>
</organism>
<dbReference type="AlphaFoldDB" id="A0A0J9C5I6"/>
<evidence type="ECO:0000259" key="4">
    <source>
        <dbReference type="PROSITE" id="PS50932"/>
    </source>
</evidence>
<dbReference type="Pfam" id="PF00356">
    <property type="entry name" value="LacI"/>
    <property type="match status" value="1"/>
</dbReference>
<comment type="caution">
    <text evidence="5">The sequence shown here is derived from an EMBL/GenBank/DDBJ whole genome shotgun (WGS) entry which is preliminary data.</text>
</comment>
<accession>A0A0J9C5I6</accession>
<dbReference type="Proteomes" id="UP000037392">
    <property type="component" value="Unassembled WGS sequence"/>
</dbReference>
<dbReference type="Gene3D" id="3.40.50.2300">
    <property type="match status" value="2"/>
</dbReference>
<keyword evidence="1" id="KW-0805">Transcription regulation</keyword>
<feature type="domain" description="HTH lacI-type" evidence="4">
    <location>
        <begin position="5"/>
        <end position="47"/>
    </location>
</feature>
<dbReference type="Gene3D" id="1.10.260.40">
    <property type="entry name" value="lambda repressor-like DNA-binding domains"/>
    <property type="match status" value="1"/>
</dbReference>
<dbReference type="OrthoDB" id="9784962at2"/>
<evidence type="ECO:0000313" key="5">
    <source>
        <dbReference type="EMBL" id="KMW20343.1"/>
    </source>
</evidence>
<dbReference type="PANTHER" id="PTHR30146:SF109">
    <property type="entry name" value="HTH-TYPE TRANSCRIPTIONAL REGULATOR GALS"/>
    <property type="match status" value="1"/>
</dbReference>
<dbReference type="InterPro" id="IPR028082">
    <property type="entry name" value="Peripla_BP_I"/>
</dbReference>
<dbReference type="InterPro" id="IPR046335">
    <property type="entry name" value="LacI/GalR-like_sensor"/>
</dbReference>
<dbReference type="PANTHER" id="PTHR30146">
    <property type="entry name" value="LACI-RELATED TRANSCRIPTIONAL REPRESSOR"/>
    <property type="match status" value="1"/>
</dbReference>
<dbReference type="InterPro" id="IPR010982">
    <property type="entry name" value="Lambda_DNA-bd_dom_sf"/>
</dbReference>
<protein>
    <recommendedName>
        <fullName evidence="4">HTH lacI-type domain-containing protein</fullName>
    </recommendedName>
</protein>
<dbReference type="SMART" id="SM00354">
    <property type="entry name" value="HTH_LACI"/>
    <property type="match status" value="1"/>
</dbReference>
<name>A0A0J9C5I6_9FIRM</name>
<evidence type="ECO:0000256" key="2">
    <source>
        <dbReference type="ARBA" id="ARBA00023125"/>
    </source>
</evidence>
<dbReference type="GeneID" id="93161699"/>
<dbReference type="SUPFAM" id="SSF53822">
    <property type="entry name" value="Periplasmic binding protein-like I"/>
    <property type="match status" value="1"/>
</dbReference>
<sequence length="341" mass="37776">MNKTIKAKDLAHLLGISPSTVSMVLNNKPGISESTRKLVLDKMIELGSLSPAYGYKPQTIDFIYFVIFKKHGKVVGDTPFFSQLIEGIEQSCKSSGYNLQIAYFNEGSDLSTTLPLIHSKECKGLLLLATEMALADASVFTSLGCPTVLLDSAFNEIALDTIVINNKQAAGCATKQLIHSGHTNIGYLHSACHINNFSERKDGYHRELRRSGLHIPTEHEYKLTPTVDGAYSEMKEILSHDPVMPTAFFADNDIIALSAMRALKEKGYRIPEDISIIGIDDMPMCELMDPPLTTMHVPKHQMGVQAVKRLLEKINSNSREILTIEIRTSLVERQSIRTVKG</sequence>
<evidence type="ECO:0000313" key="6">
    <source>
        <dbReference type="Proteomes" id="UP000037392"/>
    </source>
</evidence>
<dbReference type="Pfam" id="PF13377">
    <property type="entry name" value="Peripla_BP_3"/>
    <property type="match status" value="1"/>
</dbReference>
<dbReference type="CDD" id="cd01392">
    <property type="entry name" value="HTH_LacI"/>
    <property type="match status" value="1"/>
</dbReference>